<organism evidence="1 2">
    <name type="scientific">Favolaschia claudopus</name>
    <dbReference type="NCBI Taxonomy" id="2862362"/>
    <lineage>
        <taxon>Eukaryota</taxon>
        <taxon>Fungi</taxon>
        <taxon>Dikarya</taxon>
        <taxon>Basidiomycota</taxon>
        <taxon>Agaricomycotina</taxon>
        <taxon>Agaricomycetes</taxon>
        <taxon>Agaricomycetidae</taxon>
        <taxon>Agaricales</taxon>
        <taxon>Marasmiineae</taxon>
        <taxon>Mycenaceae</taxon>
        <taxon>Favolaschia</taxon>
    </lineage>
</organism>
<dbReference type="AlphaFoldDB" id="A0AAW0E9L3"/>
<protein>
    <recommendedName>
        <fullName evidence="3">F-box domain-containing protein</fullName>
    </recommendedName>
</protein>
<evidence type="ECO:0000313" key="1">
    <source>
        <dbReference type="EMBL" id="KAK7061364.1"/>
    </source>
</evidence>
<accession>A0AAW0E9L3</accession>
<evidence type="ECO:0008006" key="3">
    <source>
        <dbReference type="Google" id="ProtNLM"/>
    </source>
</evidence>
<sequence>MTIPHFPTEISLIHRRPSRRKPMSGVTQDDTQVDSACIGELPGGTIFASLPVELRVEIFRHFCGTFCSLGTVTEGPTFLLRVCRVWAELVLQTPQLWNSFTLHWPMPGPSKATFLIHALRTFISRSRNLPLSFALRYPVPVDPTCTEVMHCILPTLSRWLNVTIYAPTASLIPLWHFETSNSPCLTSFTMETFGPSPVVLRGLRFDWVRVTELDLFLIPVPTLDECRRVLAEAVSLRRCSLNATCVLTSDELAPLYLPKLEHLQLKLYRMTISDSPHLPFLTFLHSLTTPRLQSLKLSWNATQPAHWSTASSNKLVEFLEKQGEHLDTLNLRYLPLDAQQILRCLEVVPDLKSLNIALVHGDRENDIIDNDFLQSLALNGSGHGRNILPMLQSIRLESHGEGFGNEALLRLIASRWKYQDNLSAGQLESMDILSPTRHAEYRPRWFKDVWDGRIDVAAALKSEFTMMKVLECFLNEEEYDGKSKCFMNHDFPVHIRSLLVFDH</sequence>
<dbReference type="InterPro" id="IPR032675">
    <property type="entry name" value="LRR_dom_sf"/>
</dbReference>
<name>A0AAW0E9L3_9AGAR</name>
<dbReference type="Gene3D" id="3.80.10.10">
    <property type="entry name" value="Ribonuclease Inhibitor"/>
    <property type="match status" value="1"/>
</dbReference>
<proteinExistence type="predicted"/>
<dbReference type="Proteomes" id="UP001362999">
    <property type="component" value="Unassembled WGS sequence"/>
</dbReference>
<comment type="caution">
    <text evidence="1">The sequence shown here is derived from an EMBL/GenBank/DDBJ whole genome shotgun (WGS) entry which is preliminary data.</text>
</comment>
<evidence type="ECO:0000313" key="2">
    <source>
        <dbReference type="Proteomes" id="UP001362999"/>
    </source>
</evidence>
<dbReference type="EMBL" id="JAWWNJ010000002">
    <property type="protein sequence ID" value="KAK7061364.1"/>
    <property type="molecule type" value="Genomic_DNA"/>
</dbReference>
<reference evidence="1 2" key="1">
    <citation type="journal article" date="2024" name="J Genomics">
        <title>Draft genome sequencing and assembly of Favolaschia claudopus CIRM-BRFM 2984 isolated from oak limbs.</title>
        <authorList>
            <person name="Navarro D."/>
            <person name="Drula E."/>
            <person name="Chaduli D."/>
            <person name="Cazenave R."/>
            <person name="Ahrendt S."/>
            <person name="Wang J."/>
            <person name="Lipzen A."/>
            <person name="Daum C."/>
            <person name="Barry K."/>
            <person name="Grigoriev I.V."/>
            <person name="Favel A."/>
            <person name="Rosso M.N."/>
            <person name="Martin F."/>
        </authorList>
    </citation>
    <scope>NUCLEOTIDE SEQUENCE [LARGE SCALE GENOMIC DNA]</scope>
    <source>
        <strain evidence="1 2">CIRM-BRFM 2984</strain>
    </source>
</reference>
<gene>
    <name evidence="1" type="ORF">R3P38DRAFT_2829089</name>
</gene>
<keyword evidence="2" id="KW-1185">Reference proteome</keyword>
<dbReference type="SUPFAM" id="SSF52047">
    <property type="entry name" value="RNI-like"/>
    <property type="match status" value="1"/>
</dbReference>